<dbReference type="Gene3D" id="3.40.140.10">
    <property type="entry name" value="Cytidine Deaminase, domain 2"/>
    <property type="match status" value="1"/>
</dbReference>
<evidence type="ECO:0000313" key="9">
    <source>
        <dbReference type="EMBL" id="MBC8560662.1"/>
    </source>
</evidence>
<evidence type="ECO:0000256" key="1">
    <source>
        <dbReference type="ARBA" id="ARBA00010243"/>
    </source>
</evidence>
<feature type="region of interest" description="Disordered" evidence="7">
    <location>
        <begin position="1"/>
        <end position="27"/>
    </location>
</feature>
<dbReference type="GO" id="GO:0008237">
    <property type="term" value="F:metallopeptidase activity"/>
    <property type="evidence" value="ECO:0007669"/>
    <property type="project" value="UniProtKB-KW"/>
</dbReference>
<name>A0A926E5J6_9FIRM</name>
<dbReference type="Pfam" id="PF04002">
    <property type="entry name" value="RadC"/>
    <property type="match status" value="1"/>
</dbReference>
<dbReference type="PANTHER" id="PTHR30471">
    <property type="entry name" value="DNA REPAIR PROTEIN RADC"/>
    <property type="match status" value="1"/>
</dbReference>
<evidence type="ECO:0000256" key="2">
    <source>
        <dbReference type="ARBA" id="ARBA00022670"/>
    </source>
</evidence>
<keyword evidence="5" id="KW-0862">Zinc</keyword>
<proteinExistence type="inferred from homology"/>
<dbReference type="AlphaFoldDB" id="A0A926E5J6"/>
<comment type="caution">
    <text evidence="9">The sequence shown here is derived from an EMBL/GenBank/DDBJ whole genome shotgun (WGS) entry which is preliminary data.</text>
</comment>
<dbReference type="GO" id="GO:0006508">
    <property type="term" value="P:proteolysis"/>
    <property type="evidence" value="ECO:0007669"/>
    <property type="project" value="UniProtKB-KW"/>
</dbReference>
<keyword evidence="10" id="KW-1185">Reference proteome</keyword>
<feature type="domain" description="MPN" evidence="8">
    <location>
        <begin position="121"/>
        <end position="243"/>
    </location>
</feature>
<dbReference type="EMBL" id="JACRSV010000004">
    <property type="protein sequence ID" value="MBC8560662.1"/>
    <property type="molecule type" value="Genomic_DNA"/>
</dbReference>
<evidence type="ECO:0000256" key="6">
    <source>
        <dbReference type="ARBA" id="ARBA00023049"/>
    </source>
</evidence>
<dbReference type="InterPro" id="IPR025657">
    <property type="entry name" value="RadC_JAB"/>
</dbReference>
<dbReference type="InterPro" id="IPR037518">
    <property type="entry name" value="MPN"/>
</dbReference>
<evidence type="ECO:0000313" key="10">
    <source>
        <dbReference type="Proteomes" id="UP000610760"/>
    </source>
</evidence>
<evidence type="ECO:0000259" key="8">
    <source>
        <dbReference type="PROSITE" id="PS50249"/>
    </source>
</evidence>
<keyword evidence="3" id="KW-0479">Metal-binding</keyword>
<gene>
    <name evidence="9" type="ORF">H8710_11365</name>
</gene>
<evidence type="ECO:0000256" key="4">
    <source>
        <dbReference type="ARBA" id="ARBA00022801"/>
    </source>
</evidence>
<dbReference type="CDD" id="cd08071">
    <property type="entry name" value="MPN_DUF2466"/>
    <property type="match status" value="1"/>
</dbReference>
<dbReference type="InterPro" id="IPR010994">
    <property type="entry name" value="RuvA_2-like"/>
</dbReference>
<reference evidence="9" key="1">
    <citation type="submission" date="2020-08" db="EMBL/GenBank/DDBJ databases">
        <title>Genome public.</title>
        <authorList>
            <person name="Liu C."/>
            <person name="Sun Q."/>
        </authorList>
    </citation>
    <scope>NUCLEOTIDE SEQUENCE</scope>
    <source>
        <strain evidence="9">NSJ-33</strain>
    </source>
</reference>
<keyword evidence="6" id="KW-0482">Metalloprotease</keyword>
<keyword evidence="2" id="KW-0645">Protease</keyword>
<comment type="similarity">
    <text evidence="1">Belongs to the UPF0758 family.</text>
</comment>
<dbReference type="RefSeq" id="WP_249295824.1">
    <property type="nucleotide sequence ID" value="NZ_JACRSV010000004.1"/>
</dbReference>
<evidence type="ECO:0000256" key="7">
    <source>
        <dbReference type="SAM" id="MobiDB-lite"/>
    </source>
</evidence>
<protein>
    <recommendedName>
        <fullName evidence="8">MPN domain-containing protein</fullName>
    </recommendedName>
</protein>
<dbReference type="InterPro" id="IPR001405">
    <property type="entry name" value="UPF0758"/>
</dbReference>
<organism evidence="9 10">
    <name type="scientific">Fumia xinanensis</name>
    <dbReference type="NCBI Taxonomy" id="2763659"/>
    <lineage>
        <taxon>Bacteria</taxon>
        <taxon>Bacillati</taxon>
        <taxon>Bacillota</taxon>
        <taxon>Clostridia</taxon>
        <taxon>Eubacteriales</taxon>
        <taxon>Oscillospiraceae</taxon>
        <taxon>Fumia</taxon>
    </lineage>
</organism>
<dbReference type="PANTHER" id="PTHR30471:SF3">
    <property type="entry name" value="UPF0758 PROTEIN YEES-RELATED"/>
    <property type="match status" value="1"/>
</dbReference>
<dbReference type="GO" id="GO:0046872">
    <property type="term" value="F:metal ion binding"/>
    <property type="evidence" value="ECO:0007669"/>
    <property type="project" value="UniProtKB-KW"/>
</dbReference>
<dbReference type="Proteomes" id="UP000610760">
    <property type="component" value="Unassembled WGS sequence"/>
</dbReference>
<sequence length="262" mass="29974">MVQIEDETKVATTKKGARKENPHAGHRQRIKERFVNEGGLEHFELHNVLEILLFFGIPQKDTNDIAHELIRTFGSFSQVFLADVEQLAAVKGMTRNAAILIKLVPEVYRKFMEESKEKEEILDTTDKIREYLLPKFMGRSEEIVYLLCMNNACKLLRTEIISKGSKSMAHVDLRKLTEIVLQCGAVSIILAHNHPHGVARPSRHDIDTTRRLQKVLSQLNIEFLDHFVVAGDTAVSMMEFGHLGIKNIVEMQLPRQDEFDVF</sequence>
<dbReference type="SUPFAM" id="SSF102712">
    <property type="entry name" value="JAB1/MPN domain"/>
    <property type="match status" value="1"/>
</dbReference>
<dbReference type="PROSITE" id="PS50249">
    <property type="entry name" value="MPN"/>
    <property type="match status" value="1"/>
</dbReference>
<dbReference type="SUPFAM" id="SSF47781">
    <property type="entry name" value="RuvA domain 2-like"/>
    <property type="match status" value="1"/>
</dbReference>
<evidence type="ECO:0000256" key="3">
    <source>
        <dbReference type="ARBA" id="ARBA00022723"/>
    </source>
</evidence>
<evidence type="ECO:0000256" key="5">
    <source>
        <dbReference type="ARBA" id="ARBA00022833"/>
    </source>
</evidence>
<accession>A0A926E5J6</accession>
<keyword evidence="4" id="KW-0378">Hydrolase</keyword>